<gene>
    <name evidence="2" type="ORF">P5673_002340</name>
</gene>
<dbReference type="InterPro" id="IPR027417">
    <property type="entry name" value="P-loop_NTPase"/>
</dbReference>
<dbReference type="Gene3D" id="3.40.50.300">
    <property type="entry name" value="P-loop containing nucleotide triphosphate hydrolases"/>
    <property type="match status" value="1"/>
</dbReference>
<organism evidence="2 3">
    <name type="scientific">Acropora cervicornis</name>
    <name type="common">Staghorn coral</name>
    <dbReference type="NCBI Taxonomy" id="6130"/>
    <lineage>
        <taxon>Eukaryota</taxon>
        <taxon>Metazoa</taxon>
        <taxon>Cnidaria</taxon>
        <taxon>Anthozoa</taxon>
        <taxon>Hexacorallia</taxon>
        <taxon>Scleractinia</taxon>
        <taxon>Astrocoeniina</taxon>
        <taxon>Acroporidae</taxon>
        <taxon>Acropora</taxon>
    </lineage>
</organism>
<reference evidence="2" key="2">
    <citation type="journal article" date="2023" name="Science">
        <title>Genomic signatures of disease resistance in endangered staghorn corals.</title>
        <authorList>
            <person name="Vollmer S.V."/>
            <person name="Selwyn J.D."/>
            <person name="Despard B.A."/>
            <person name="Roesel C.L."/>
        </authorList>
    </citation>
    <scope>NUCLEOTIDE SEQUENCE</scope>
    <source>
        <strain evidence="2">K2</strain>
    </source>
</reference>
<protein>
    <submittedName>
        <fullName evidence="2">Nitric oxide-associated protein 1</fullName>
    </submittedName>
</protein>
<evidence type="ECO:0000256" key="1">
    <source>
        <dbReference type="SAM" id="MobiDB-lite"/>
    </source>
</evidence>
<keyword evidence="3" id="KW-1185">Reference proteome</keyword>
<dbReference type="PANTHER" id="PTHR46406:SF1">
    <property type="entry name" value="NITRIC OXIDE-ASSOCIATED PROTEIN 1"/>
    <property type="match status" value="1"/>
</dbReference>
<evidence type="ECO:0000313" key="2">
    <source>
        <dbReference type="EMBL" id="KAK2572134.1"/>
    </source>
</evidence>
<comment type="caution">
    <text evidence="2">The sequence shown here is derived from an EMBL/GenBank/DDBJ whole genome shotgun (WGS) entry which is preliminary data.</text>
</comment>
<accession>A0AAD9VF52</accession>
<dbReference type="InterPro" id="IPR052807">
    <property type="entry name" value="Mito_transl_resp_regulator"/>
</dbReference>
<dbReference type="PANTHER" id="PTHR46406">
    <property type="entry name" value="NITRIC OXIDE-ASSOCIATED PROTEIN 1"/>
    <property type="match status" value="1"/>
</dbReference>
<feature type="region of interest" description="Disordered" evidence="1">
    <location>
        <begin position="589"/>
        <end position="616"/>
    </location>
</feature>
<dbReference type="CDD" id="cd01855">
    <property type="entry name" value="YqeH"/>
    <property type="match status" value="1"/>
</dbReference>
<dbReference type="SUPFAM" id="SSF52540">
    <property type="entry name" value="P-loop containing nucleoside triphosphate hydrolases"/>
    <property type="match status" value="1"/>
</dbReference>
<evidence type="ECO:0000313" key="3">
    <source>
        <dbReference type="Proteomes" id="UP001249851"/>
    </source>
</evidence>
<dbReference type="EMBL" id="JARQWQ010000004">
    <property type="protein sequence ID" value="KAK2572134.1"/>
    <property type="molecule type" value="Genomic_DNA"/>
</dbReference>
<name>A0AAD9VF52_ACRCE</name>
<feature type="region of interest" description="Disordered" evidence="1">
    <location>
        <begin position="65"/>
        <end position="92"/>
    </location>
</feature>
<proteinExistence type="predicted"/>
<reference evidence="2" key="1">
    <citation type="journal article" date="2023" name="G3 (Bethesda)">
        <title>Whole genome assembly and annotation of the endangered Caribbean coral Acropora cervicornis.</title>
        <authorList>
            <person name="Selwyn J.D."/>
            <person name="Vollmer S.V."/>
        </authorList>
    </citation>
    <scope>NUCLEOTIDE SEQUENCE</scope>
    <source>
        <strain evidence="2">K2</strain>
    </source>
</reference>
<sequence length="616" mass="69967">MSFFTFNFAREILPGTIRLLTTSNRSKNRCFCRIFTSLSHWNTSFASISFRRCLITSSKLFLDESSSNNTEVPEEGVTCSKKEHQQVENRSNPDSMDAFLETYLLEDETSFAQDETSEPDKLEIEAYTHVHEQASPKCPGCGVVFQSEDPGKPGYVIPAKNPTTGDQGTGSNAVHLTRTLICQKCFDLKYYNKPFPISVSSAEIIENLRHLQRRKGLILYVVDLLDLPGSLFTNLLETIGEAKRIIIVGNKIDMLPVDGHTGKQKEHLYEMLFTTCKAHGLDGANIRSVCLVSAKTGFGMLQLASKILEHWDHKGDIYLVGCSNTGKTSLFNLLLDLFSVYKKADLLQRATVSLWPCTTQSMLRFPVSHWMLKKLCTRLREGVDKKSDDVEIEIDKEIIDKQETSYKERQSIRKMRGSQGKNMLVPSHSVNKPSDIAVIQPSFVMDEPNKNQTWLYDTPGIVSDKQIKRRKKNNDEEWDTIPMAIKSVFFTVLASPNLPVHICKEPQADQVYEKHAGSELLGSRGVRYQGYPSPERYEATRKRNPQFIKKMRGQPLGESKWVQEIKRIRQEQRALLKFEKRRRAATPKLLQRSAVSEPPEIPTAFGIPLPQGKLKE</sequence>
<dbReference type="AlphaFoldDB" id="A0AAD9VF52"/>
<dbReference type="Proteomes" id="UP001249851">
    <property type="component" value="Unassembled WGS sequence"/>
</dbReference>